<feature type="signal peptide" evidence="1">
    <location>
        <begin position="1"/>
        <end position="18"/>
    </location>
</feature>
<protein>
    <submittedName>
        <fullName evidence="2">Uncharacterized protein</fullName>
    </submittedName>
</protein>
<sequence length="296" mass="32950">MIWTLELGPLLAVDLCICFHHLLDEFSMMTIKVVINSNTGQDHACDKMDPGMVLSSSPDLDVNMALGTQPRKIEEDGSYEDLALYCWYSSSWQLGWEKKKRFDSDPLLNLVAPCLEAQGTVHQYEVSILNICAPNIKPPNYGKETLPELKTDIKPYTPIVQEGEHPNRLDPKNPVYAEETSPSVIVNGFSERLQASHIQRIRPLSENLAGTHARSVPVQLALALVLCGAAVDKAKYGAQGMGPLESHWNLCKCHANAMRWEPMKAGLLISGHYQQVIHALQQTYIRILGPVLTKVL</sequence>
<dbReference type="Proteomes" id="UP001488838">
    <property type="component" value="Unassembled WGS sequence"/>
</dbReference>
<organism evidence="2 3">
    <name type="scientific">Myodes glareolus</name>
    <name type="common">Bank vole</name>
    <name type="synonym">Clethrionomys glareolus</name>
    <dbReference type="NCBI Taxonomy" id="447135"/>
    <lineage>
        <taxon>Eukaryota</taxon>
        <taxon>Metazoa</taxon>
        <taxon>Chordata</taxon>
        <taxon>Craniata</taxon>
        <taxon>Vertebrata</taxon>
        <taxon>Euteleostomi</taxon>
        <taxon>Mammalia</taxon>
        <taxon>Eutheria</taxon>
        <taxon>Euarchontoglires</taxon>
        <taxon>Glires</taxon>
        <taxon>Rodentia</taxon>
        <taxon>Myomorpha</taxon>
        <taxon>Muroidea</taxon>
        <taxon>Cricetidae</taxon>
        <taxon>Arvicolinae</taxon>
        <taxon>Myodes</taxon>
    </lineage>
</organism>
<reference evidence="2 3" key="1">
    <citation type="journal article" date="2023" name="bioRxiv">
        <title>Conserved and derived expression patterns and positive selection on dental genes reveal complex evolutionary context of ever-growing rodent molars.</title>
        <authorList>
            <person name="Calamari Z.T."/>
            <person name="Song A."/>
            <person name="Cohen E."/>
            <person name="Akter M."/>
            <person name="Roy R.D."/>
            <person name="Hallikas O."/>
            <person name="Christensen M.M."/>
            <person name="Li P."/>
            <person name="Marangoni P."/>
            <person name="Jernvall J."/>
            <person name="Klein O.D."/>
        </authorList>
    </citation>
    <scope>NUCLEOTIDE SEQUENCE [LARGE SCALE GENOMIC DNA]</scope>
    <source>
        <strain evidence="2">V071</strain>
    </source>
</reference>
<proteinExistence type="predicted"/>
<dbReference type="AlphaFoldDB" id="A0AAW0H2K0"/>
<comment type="caution">
    <text evidence="2">The sequence shown here is derived from an EMBL/GenBank/DDBJ whole genome shotgun (WGS) entry which is preliminary data.</text>
</comment>
<accession>A0AAW0H2K0</accession>
<keyword evidence="1" id="KW-0732">Signal</keyword>
<evidence type="ECO:0000313" key="3">
    <source>
        <dbReference type="Proteomes" id="UP001488838"/>
    </source>
</evidence>
<name>A0AAW0H2K0_MYOGA</name>
<dbReference type="EMBL" id="JBBHLL010000939">
    <property type="protein sequence ID" value="KAK7796984.1"/>
    <property type="molecule type" value="Genomic_DNA"/>
</dbReference>
<evidence type="ECO:0000313" key="2">
    <source>
        <dbReference type="EMBL" id="KAK7796984.1"/>
    </source>
</evidence>
<feature type="non-terminal residue" evidence="2">
    <location>
        <position position="296"/>
    </location>
</feature>
<evidence type="ECO:0000256" key="1">
    <source>
        <dbReference type="SAM" id="SignalP"/>
    </source>
</evidence>
<gene>
    <name evidence="2" type="ORF">U0070_011652</name>
</gene>
<feature type="chain" id="PRO_5043676419" evidence="1">
    <location>
        <begin position="19"/>
        <end position="296"/>
    </location>
</feature>
<keyword evidence="3" id="KW-1185">Reference proteome</keyword>